<dbReference type="AlphaFoldDB" id="A0A1I4PPZ7"/>
<proteinExistence type="predicted"/>
<keyword evidence="3" id="KW-1185">Reference proteome</keyword>
<name>A0A1I4PPZ7_9EURY</name>
<dbReference type="RefSeq" id="WP_091933418.1">
    <property type="nucleotide sequence ID" value="NZ_FOUJ01000001.1"/>
</dbReference>
<organism evidence="2 3">
    <name type="scientific">Methanolobus profundi</name>
    <dbReference type="NCBI Taxonomy" id="487685"/>
    <lineage>
        <taxon>Archaea</taxon>
        <taxon>Methanobacteriati</taxon>
        <taxon>Methanobacteriota</taxon>
        <taxon>Stenosarchaea group</taxon>
        <taxon>Methanomicrobia</taxon>
        <taxon>Methanosarcinales</taxon>
        <taxon>Methanosarcinaceae</taxon>
        <taxon>Methanolobus</taxon>
    </lineage>
</organism>
<dbReference type="OrthoDB" id="121393at2157"/>
<dbReference type="InterPro" id="IPR011576">
    <property type="entry name" value="Pyridox_Oxase_N"/>
</dbReference>
<dbReference type="Proteomes" id="UP000198535">
    <property type="component" value="Unassembled WGS sequence"/>
</dbReference>
<dbReference type="InterPro" id="IPR012349">
    <property type="entry name" value="Split_barrel_FMN-bd"/>
</dbReference>
<evidence type="ECO:0000259" key="1">
    <source>
        <dbReference type="Pfam" id="PF01243"/>
    </source>
</evidence>
<protein>
    <submittedName>
        <fullName evidence="2">Pyridoxamine 5'-phosphate oxidase</fullName>
    </submittedName>
</protein>
<gene>
    <name evidence="2" type="ORF">SAMN04488696_0796</name>
</gene>
<dbReference type="SUPFAM" id="SSF50475">
    <property type="entry name" value="FMN-binding split barrel"/>
    <property type="match status" value="1"/>
</dbReference>
<dbReference type="Pfam" id="PF01243">
    <property type="entry name" value="PNPOx_N"/>
    <property type="match status" value="1"/>
</dbReference>
<dbReference type="STRING" id="487685.SAMN04488696_0796"/>
<evidence type="ECO:0000313" key="2">
    <source>
        <dbReference type="EMBL" id="SFM29455.1"/>
    </source>
</evidence>
<accession>A0A1I4PPZ7</accession>
<sequence>MPDDRTMKVLRNLMKKQNFAVLATFHDDEPYTNLVGFASSDDLRYIFFVTPVATKKYTYLRDSGKASIMIDNRSNRESDLKDAIAVNATGTVTEVEKTKEFREIYLRKHPYLTDFLESPSSAMMRMEVHRYIIASRFQNVVEIDMR</sequence>
<dbReference type="EMBL" id="FOUJ01000001">
    <property type="protein sequence ID" value="SFM29455.1"/>
    <property type="molecule type" value="Genomic_DNA"/>
</dbReference>
<evidence type="ECO:0000313" key="3">
    <source>
        <dbReference type="Proteomes" id="UP000198535"/>
    </source>
</evidence>
<feature type="domain" description="Pyridoxamine 5'-phosphate oxidase N-terminal" evidence="1">
    <location>
        <begin position="10"/>
        <end position="113"/>
    </location>
</feature>
<reference evidence="3" key="1">
    <citation type="submission" date="2016-10" db="EMBL/GenBank/DDBJ databases">
        <authorList>
            <person name="Varghese N."/>
            <person name="Submissions S."/>
        </authorList>
    </citation>
    <scope>NUCLEOTIDE SEQUENCE [LARGE SCALE GENOMIC DNA]</scope>
    <source>
        <strain evidence="3">Mob M</strain>
    </source>
</reference>
<dbReference type="Gene3D" id="2.30.110.10">
    <property type="entry name" value="Electron Transport, Fmn-binding Protein, Chain A"/>
    <property type="match status" value="1"/>
</dbReference>